<dbReference type="EMBL" id="JRKL02002113">
    <property type="protein sequence ID" value="KAF3960408.1"/>
    <property type="molecule type" value="Genomic_DNA"/>
</dbReference>
<dbReference type="GO" id="GO:0009507">
    <property type="term" value="C:chloroplast"/>
    <property type="evidence" value="ECO:0007669"/>
    <property type="project" value="TreeGrafter"/>
</dbReference>
<name>A0A8J4QWP0_9ROSI</name>
<evidence type="ECO:0008006" key="3">
    <source>
        <dbReference type="Google" id="ProtNLM"/>
    </source>
</evidence>
<accession>A0A8J4QWP0</accession>
<dbReference type="GO" id="GO:0045037">
    <property type="term" value="P:protein import into chloroplast stroma"/>
    <property type="evidence" value="ECO:0007669"/>
    <property type="project" value="TreeGrafter"/>
</dbReference>
<protein>
    <recommendedName>
        <fullName evidence="3">ATPase AAA-type core domain-containing protein</fullName>
    </recommendedName>
</protein>
<comment type="caution">
    <text evidence="1">The sequence shown here is derived from an EMBL/GenBank/DDBJ whole genome shotgun (WGS) entry which is preliminary data.</text>
</comment>
<organism evidence="1 2">
    <name type="scientific">Castanea mollissima</name>
    <name type="common">Chinese chestnut</name>
    <dbReference type="NCBI Taxonomy" id="60419"/>
    <lineage>
        <taxon>Eukaryota</taxon>
        <taxon>Viridiplantae</taxon>
        <taxon>Streptophyta</taxon>
        <taxon>Embryophyta</taxon>
        <taxon>Tracheophyta</taxon>
        <taxon>Spermatophyta</taxon>
        <taxon>Magnoliopsida</taxon>
        <taxon>eudicotyledons</taxon>
        <taxon>Gunneridae</taxon>
        <taxon>Pentapetalae</taxon>
        <taxon>rosids</taxon>
        <taxon>fabids</taxon>
        <taxon>Fagales</taxon>
        <taxon>Fagaceae</taxon>
        <taxon>Castanea</taxon>
    </lineage>
</organism>
<keyword evidence="2" id="KW-1185">Reference proteome</keyword>
<gene>
    <name evidence="1" type="ORF">CMV_014870</name>
</gene>
<dbReference type="PANTHER" id="PTHR23076">
    <property type="entry name" value="METALLOPROTEASE M41 FTSH"/>
    <property type="match status" value="1"/>
</dbReference>
<evidence type="ECO:0000313" key="2">
    <source>
        <dbReference type="Proteomes" id="UP000737018"/>
    </source>
</evidence>
<dbReference type="GO" id="GO:0006508">
    <property type="term" value="P:proteolysis"/>
    <property type="evidence" value="ECO:0007669"/>
    <property type="project" value="TreeGrafter"/>
</dbReference>
<dbReference type="SUPFAM" id="SSF52540">
    <property type="entry name" value="P-loop containing nucleoside triphosphate hydrolases"/>
    <property type="match status" value="1"/>
</dbReference>
<dbReference type="OrthoDB" id="1741156at2759"/>
<dbReference type="Proteomes" id="UP000737018">
    <property type="component" value="Unassembled WGS sequence"/>
</dbReference>
<evidence type="ECO:0000313" key="1">
    <source>
        <dbReference type="EMBL" id="KAF3960408.1"/>
    </source>
</evidence>
<dbReference type="Gene3D" id="3.40.50.300">
    <property type="entry name" value="P-loop containing nucleotide triphosphate hydrolases"/>
    <property type="match status" value="1"/>
</dbReference>
<sequence length="117" mass="12265">MACPCNLVLKILGAAALQKYVGSLGGIGTSGVGSSSSYAPNELNKEVMPEKNVKTFKDVKGCDDAKQELEVVVEYLKNPSKFTRHGGKLPKGILLTGAPGNGKTLLAKVVLGWICTC</sequence>
<proteinExistence type="predicted"/>
<dbReference type="GO" id="GO:0004176">
    <property type="term" value="F:ATP-dependent peptidase activity"/>
    <property type="evidence" value="ECO:0007669"/>
    <property type="project" value="TreeGrafter"/>
</dbReference>
<dbReference type="InterPro" id="IPR027417">
    <property type="entry name" value="P-loop_NTPase"/>
</dbReference>
<reference evidence="1" key="1">
    <citation type="submission" date="2020-03" db="EMBL/GenBank/DDBJ databases">
        <title>Castanea mollissima Vanexum genome sequencing.</title>
        <authorList>
            <person name="Staton M."/>
        </authorList>
    </citation>
    <scope>NUCLEOTIDE SEQUENCE</scope>
    <source>
        <tissue evidence="1">Leaf</tissue>
    </source>
</reference>
<dbReference type="PANTHER" id="PTHR23076:SF97">
    <property type="entry name" value="ATP-DEPENDENT ZINC METALLOPROTEASE YME1L1"/>
    <property type="match status" value="1"/>
</dbReference>
<dbReference type="AlphaFoldDB" id="A0A8J4QWP0"/>